<dbReference type="InterPro" id="IPR036291">
    <property type="entry name" value="NAD(P)-bd_dom_sf"/>
</dbReference>
<dbReference type="InterPro" id="IPR020904">
    <property type="entry name" value="Sc_DH/Rdtase_CS"/>
</dbReference>
<feature type="non-terminal residue" evidence="4">
    <location>
        <position position="1"/>
    </location>
</feature>
<accession>D2HM01</accession>
<feature type="non-terminal residue" evidence="4">
    <location>
        <position position="234"/>
    </location>
</feature>
<protein>
    <recommendedName>
        <fullName evidence="5">Dehydrogenase/reductase 11</fullName>
    </recommendedName>
</protein>
<evidence type="ECO:0000256" key="3">
    <source>
        <dbReference type="RuleBase" id="RU000363"/>
    </source>
</evidence>
<sequence>VTGASGGIGAAVARALVQQGLKVVGCARTVGNIEVTGAGGFRGRQGTLEPRMVSDGTGTLFWNATLPGRGCSVALLPAQMGPSWSHPLDLPGLQVNMLALSICTQEAYQSMKEREVDDGHIININSMSGHQVSPQSVIHFYSATKYAVTALTEGLRQELREAQTHIRAMCISPEVVETQFAFKLHDKDPEKAAATYERIKCFKPEDVAEAVIYVLSTPPHVQIGDIQMRPTEQV</sequence>
<evidence type="ECO:0000256" key="2">
    <source>
        <dbReference type="ARBA" id="ARBA00023002"/>
    </source>
</evidence>
<comment type="similarity">
    <text evidence="1 3">Belongs to the short-chain dehydrogenases/reductases (SDR) family.</text>
</comment>
<reference evidence="4" key="1">
    <citation type="journal article" date="2010" name="Nature">
        <title>The sequence and de novo assembly of the giant panda genome.</title>
        <authorList>
            <person name="Li R."/>
            <person name="Fan W."/>
            <person name="Tian G."/>
            <person name="Zhu H."/>
            <person name="He L."/>
            <person name="Cai J."/>
            <person name="Huang Q."/>
            <person name="Cai Q."/>
            <person name="Li B."/>
            <person name="Bai Y."/>
            <person name="Zhang Z."/>
            <person name="Zhang Y."/>
            <person name="Wang W."/>
            <person name="Li J."/>
            <person name="Wei F."/>
            <person name="Li H."/>
            <person name="Jian M."/>
            <person name="Li J."/>
            <person name="Zhang Z."/>
            <person name="Nielsen R."/>
            <person name="Li D."/>
            <person name="Gu W."/>
            <person name="Yang Z."/>
            <person name="Xuan Z."/>
            <person name="Ryder O.A."/>
            <person name="Leung F.C."/>
            <person name="Zhou Y."/>
            <person name="Cao J."/>
            <person name="Sun X."/>
            <person name="Fu Y."/>
            <person name="Fang X."/>
            <person name="Guo X."/>
            <person name="Wang B."/>
            <person name="Hou R."/>
            <person name="Shen F."/>
            <person name="Mu B."/>
            <person name="Ni P."/>
            <person name="Lin R."/>
            <person name="Qian W."/>
            <person name="Wang G."/>
            <person name="Yu C."/>
            <person name="Nie W."/>
            <person name="Wang J."/>
            <person name="Wu Z."/>
            <person name="Liang H."/>
            <person name="Min J."/>
            <person name="Wu Q."/>
            <person name="Cheng S."/>
            <person name="Ruan J."/>
            <person name="Wang M."/>
            <person name="Shi Z."/>
            <person name="Wen M."/>
            <person name="Liu B."/>
            <person name="Ren X."/>
            <person name="Zheng H."/>
            <person name="Dong D."/>
            <person name="Cook K."/>
            <person name="Shan G."/>
            <person name="Zhang H."/>
            <person name="Kosiol C."/>
            <person name="Xie X."/>
            <person name="Lu Z."/>
            <person name="Zheng H."/>
            <person name="Li Y."/>
            <person name="Steiner C.C."/>
            <person name="Lam T.T."/>
            <person name="Lin S."/>
            <person name="Zhang Q."/>
            <person name="Li G."/>
            <person name="Tian J."/>
            <person name="Gong T."/>
            <person name="Liu H."/>
            <person name="Zhang D."/>
            <person name="Fang L."/>
            <person name="Ye C."/>
            <person name="Zhang J."/>
            <person name="Hu W."/>
            <person name="Xu A."/>
            <person name="Ren Y."/>
            <person name="Zhang G."/>
            <person name="Bruford M.W."/>
            <person name="Li Q."/>
            <person name="Ma L."/>
            <person name="Guo Y."/>
            <person name="An N."/>
            <person name="Hu Y."/>
            <person name="Zheng Y."/>
            <person name="Shi Y."/>
            <person name="Li Z."/>
            <person name="Liu Q."/>
            <person name="Chen Y."/>
            <person name="Zhao J."/>
            <person name="Qu N."/>
            <person name="Zhao S."/>
            <person name="Tian F."/>
            <person name="Wang X."/>
            <person name="Wang H."/>
            <person name="Xu L."/>
            <person name="Liu X."/>
            <person name="Vinar T."/>
            <person name="Wang Y."/>
            <person name="Lam T.W."/>
            <person name="Yiu S.M."/>
            <person name="Liu S."/>
            <person name="Zhang H."/>
            <person name="Li D."/>
            <person name="Huang Y."/>
            <person name="Wang X."/>
            <person name="Yang G."/>
            <person name="Jiang Z."/>
            <person name="Wang J."/>
            <person name="Qin N."/>
            <person name="Li L."/>
            <person name="Li J."/>
            <person name="Bolund L."/>
            <person name="Kristiansen K."/>
            <person name="Wong G.K."/>
            <person name="Olson M."/>
            <person name="Zhang X."/>
            <person name="Li S."/>
            <person name="Yang H."/>
            <person name="Wang J."/>
            <person name="Wang J."/>
        </authorList>
    </citation>
    <scope>NUCLEOTIDE SEQUENCE [LARGE SCALE GENOMIC DNA]</scope>
</reference>
<evidence type="ECO:0000256" key="1">
    <source>
        <dbReference type="ARBA" id="ARBA00006484"/>
    </source>
</evidence>
<dbReference type="GO" id="GO:0016491">
    <property type="term" value="F:oxidoreductase activity"/>
    <property type="evidence" value="ECO:0007669"/>
    <property type="project" value="UniProtKB-KW"/>
</dbReference>
<dbReference type="PANTHER" id="PTHR43115">
    <property type="entry name" value="DEHYDROGENASE/REDUCTASE SDR FAMILY MEMBER 11"/>
    <property type="match status" value="1"/>
</dbReference>
<dbReference type="AlphaFoldDB" id="D2HM01"/>
<dbReference type="PROSITE" id="PS00061">
    <property type="entry name" value="ADH_SHORT"/>
    <property type="match status" value="1"/>
</dbReference>
<dbReference type="PRINTS" id="PR00081">
    <property type="entry name" value="GDHRDH"/>
</dbReference>
<gene>
    <name evidence="4" type="ORF">PANDA_012559</name>
</gene>
<dbReference type="InterPro" id="IPR002347">
    <property type="entry name" value="SDR_fam"/>
</dbReference>
<evidence type="ECO:0008006" key="5">
    <source>
        <dbReference type="Google" id="ProtNLM"/>
    </source>
</evidence>
<name>D2HM01_AILME</name>
<dbReference type="PRINTS" id="PR00080">
    <property type="entry name" value="SDRFAMILY"/>
</dbReference>
<dbReference type="EMBL" id="GL193028">
    <property type="protein sequence ID" value="EFB19431.1"/>
    <property type="molecule type" value="Genomic_DNA"/>
</dbReference>
<dbReference type="Gene3D" id="3.40.50.720">
    <property type="entry name" value="NAD(P)-binding Rossmann-like Domain"/>
    <property type="match status" value="2"/>
</dbReference>
<dbReference type="InParanoid" id="D2HM01"/>
<keyword evidence="2" id="KW-0560">Oxidoreductase</keyword>
<dbReference type="PANTHER" id="PTHR43115:SF4">
    <property type="entry name" value="DEHYDROGENASE_REDUCTASE SDR FAMILY MEMBER 11"/>
    <property type="match status" value="1"/>
</dbReference>
<dbReference type="Pfam" id="PF00106">
    <property type="entry name" value="adh_short"/>
    <property type="match status" value="1"/>
</dbReference>
<proteinExistence type="inferred from homology"/>
<dbReference type="SUPFAM" id="SSF51735">
    <property type="entry name" value="NAD(P)-binding Rossmann-fold domains"/>
    <property type="match status" value="1"/>
</dbReference>
<evidence type="ECO:0000313" key="4">
    <source>
        <dbReference type="EMBL" id="EFB19431.1"/>
    </source>
</evidence>
<organism evidence="4">
    <name type="scientific">Ailuropoda melanoleuca</name>
    <name type="common">Giant panda</name>
    <dbReference type="NCBI Taxonomy" id="9646"/>
    <lineage>
        <taxon>Eukaryota</taxon>
        <taxon>Metazoa</taxon>
        <taxon>Chordata</taxon>
        <taxon>Craniata</taxon>
        <taxon>Vertebrata</taxon>
        <taxon>Euteleostomi</taxon>
        <taxon>Mammalia</taxon>
        <taxon>Eutheria</taxon>
        <taxon>Laurasiatheria</taxon>
        <taxon>Carnivora</taxon>
        <taxon>Caniformia</taxon>
        <taxon>Ursidae</taxon>
        <taxon>Ailuropoda</taxon>
    </lineage>
</organism>